<reference evidence="1 2" key="1">
    <citation type="submission" date="2018-08" db="EMBL/GenBank/DDBJ databases">
        <title>Chitinophaga sp. K20C18050901, a novel bacterium isolated from forest soil.</title>
        <authorList>
            <person name="Wang C."/>
        </authorList>
    </citation>
    <scope>NUCLEOTIDE SEQUENCE [LARGE SCALE GENOMIC DNA]</scope>
    <source>
        <strain evidence="1 2">K20C18050901</strain>
    </source>
</reference>
<evidence type="ECO:0000313" key="1">
    <source>
        <dbReference type="EMBL" id="RFM34039.1"/>
    </source>
</evidence>
<comment type="caution">
    <text evidence="1">The sequence shown here is derived from an EMBL/GenBank/DDBJ whole genome shotgun (WGS) entry which is preliminary data.</text>
</comment>
<protein>
    <submittedName>
        <fullName evidence="1">Uncharacterized protein</fullName>
    </submittedName>
</protein>
<sequence length="177" mass="20653">MKKLDDIENLAAKVEMAQKSYNYQKDLTDELDQLTGDFSEVDILKIVLWKLNRYVDVKHDLITAINELKKEYSTEQAKEVLGKLLACRGIDLPMASTILRFAVPDELQILDQRAYRILVGDTFKLPRLIEDKIRTYFDYIDKLKEKCLALNIPFRESDRILYELDKAVNSDEKLNGY</sequence>
<accession>A0A3E1P1H8</accession>
<organism evidence="1 2">
    <name type="scientific">Chitinophaga silvisoli</name>
    <dbReference type="NCBI Taxonomy" id="2291814"/>
    <lineage>
        <taxon>Bacteria</taxon>
        <taxon>Pseudomonadati</taxon>
        <taxon>Bacteroidota</taxon>
        <taxon>Chitinophagia</taxon>
        <taxon>Chitinophagales</taxon>
        <taxon>Chitinophagaceae</taxon>
        <taxon>Chitinophaga</taxon>
    </lineage>
</organism>
<gene>
    <name evidence="1" type="ORF">DXN04_12125</name>
</gene>
<dbReference type="AlphaFoldDB" id="A0A3E1P1H8"/>
<name>A0A3E1P1H8_9BACT</name>
<evidence type="ECO:0000313" key="2">
    <source>
        <dbReference type="Proteomes" id="UP000261174"/>
    </source>
</evidence>
<dbReference type="Proteomes" id="UP000261174">
    <property type="component" value="Unassembled WGS sequence"/>
</dbReference>
<proteinExistence type="predicted"/>
<keyword evidence="2" id="KW-1185">Reference proteome</keyword>
<dbReference type="EMBL" id="QTJV01000004">
    <property type="protein sequence ID" value="RFM34039.1"/>
    <property type="molecule type" value="Genomic_DNA"/>
</dbReference>
<dbReference type="OrthoDB" id="9182769at2"/>
<dbReference type="RefSeq" id="WP_116853629.1">
    <property type="nucleotide sequence ID" value="NZ_QTJV01000004.1"/>
</dbReference>